<name>A0ABW6B2L5_9SPHI</name>
<keyword evidence="2" id="KW-1185">Reference proteome</keyword>
<dbReference type="EMBL" id="JBHUPA010000008">
    <property type="protein sequence ID" value="MFD2963720.1"/>
    <property type="molecule type" value="Genomic_DNA"/>
</dbReference>
<dbReference type="RefSeq" id="WP_377611847.1">
    <property type="nucleotide sequence ID" value="NZ_JBHUPA010000008.1"/>
</dbReference>
<evidence type="ECO:0000313" key="2">
    <source>
        <dbReference type="Proteomes" id="UP001597560"/>
    </source>
</evidence>
<dbReference type="Proteomes" id="UP001597560">
    <property type="component" value="Unassembled WGS sequence"/>
</dbReference>
<protein>
    <submittedName>
        <fullName evidence="1">6-bladed beta-propeller</fullName>
    </submittedName>
</protein>
<evidence type="ECO:0000313" key="1">
    <source>
        <dbReference type="EMBL" id="MFD2963720.1"/>
    </source>
</evidence>
<proteinExistence type="predicted"/>
<comment type="caution">
    <text evidence="1">The sequence shown here is derived from an EMBL/GenBank/DDBJ whole genome shotgun (WGS) entry which is preliminary data.</text>
</comment>
<sequence length="428" mass="48658">MKRLKLLISILFVVLTLYGNKGISANPSNINPISDSIGNTKVNHIPVFDPDAVKGVGNTSDFLDSVTFVMLETTPESKFSEITQLEITPKYYIIWDKANNTILYFDKGGHYLKKIANTDPDLAVPFKKIDHFSINTKRNELIFNDAHSSYMYVYTLDGTYKKHVKKPAYLGMSYYQLHNIRLYFLGYNGNGFSAAGVPAMNLFVFNGDKKPNTFFPFDSTLVDYTDVYTISTNFYNNQDGTVNFIKAYDYNVYSIDTTGKLSKTYRIDLLPGKAIPADFMSNVAYRGKRMAYTNTNSKVIYSVADFFKSGKTVVFRLISHLDRPLFVYYGTSKRLFSLSDYTSDNATHLLPVIEQGIHAVDSEGRFISSINAKTLFQIKSYMDNEPSWYQSLPSSLKAFYNINDHSQNPVLTLLSMQEKNNWKINSSL</sequence>
<organism evidence="1 2">
    <name type="scientific">Olivibacter jilunii</name>
    <dbReference type="NCBI Taxonomy" id="985016"/>
    <lineage>
        <taxon>Bacteria</taxon>
        <taxon>Pseudomonadati</taxon>
        <taxon>Bacteroidota</taxon>
        <taxon>Sphingobacteriia</taxon>
        <taxon>Sphingobacteriales</taxon>
        <taxon>Sphingobacteriaceae</taxon>
        <taxon>Olivibacter</taxon>
    </lineage>
</organism>
<accession>A0ABW6B2L5</accession>
<dbReference type="Pfam" id="PF17170">
    <property type="entry name" value="DUF5128"/>
    <property type="match status" value="1"/>
</dbReference>
<gene>
    <name evidence="1" type="ORF">ACFS6J_18080</name>
</gene>
<reference evidence="2" key="1">
    <citation type="journal article" date="2019" name="Int. J. Syst. Evol. Microbiol.">
        <title>The Global Catalogue of Microorganisms (GCM) 10K type strain sequencing project: providing services to taxonomists for standard genome sequencing and annotation.</title>
        <authorList>
            <consortium name="The Broad Institute Genomics Platform"/>
            <consortium name="The Broad Institute Genome Sequencing Center for Infectious Disease"/>
            <person name="Wu L."/>
            <person name="Ma J."/>
        </authorList>
    </citation>
    <scope>NUCLEOTIDE SEQUENCE [LARGE SCALE GENOMIC DNA]</scope>
    <source>
        <strain evidence="2">KCTC 23098</strain>
    </source>
</reference>